<proteinExistence type="inferred from homology"/>
<dbReference type="InterPro" id="IPR035906">
    <property type="entry name" value="MetI-like_sf"/>
</dbReference>
<keyword evidence="4 7" id="KW-0812">Transmembrane</keyword>
<dbReference type="CDD" id="cd06261">
    <property type="entry name" value="TM_PBP2"/>
    <property type="match status" value="1"/>
</dbReference>
<keyword evidence="5 7" id="KW-1133">Transmembrane helix</keyword>
<dbReference type="AlphaFoldDB" id="A0A5D0TXP8"/>
<dbReference type="Pfam" id="PF19300">
    <property type="entry name" value="BPD_transp_1_N"/>
    <property type="match status" value="1"/>
</dbReference>
<comment type="subcellular location">
    <subcellularLocation>
        <location evidence="1 7">Cell membrane</location>
        <topology evidence="1 7">Multi-pass membrane protein</topology>
    </subcellularLocation>
</comment>
<evidence type="ECO:0000256" key="5">
    <source>
        <dbReference type="ARBA" id="ARBA00022989"/>
    </source>
</evidence>
<feature type="domain" description="ABC transmembrane type-1" evidence="8">
    <location>
        <begin position="96"/>
        <end position="296"/>
    </location>
</feature>
<protein>
    <submittedName>
        <fullName evidence="9">ABC transporter permease</fullName>
    </submittedName>
</protein>
<dbReference type="Pfam" id="PF00528">
    <property type="entry name" value="BPD_transp_1"/>
    <property type="match status" value="1"/>
</dbReference>
<comment type="caution">
    <text evidence="9">The sequence shown here is derived from an EMBL/GenBank/DDBJ whole genome shotgun (WGS) entry which is preliminary data.</text>
</comment>
<accession>A0A5D0TXP8</accession>
<organism evidence="9 10">
    <name type="scientific">Actinomadura syzygii</name>
    <dbReference type="NCBI Taxonomy" id="1427538"/>
    <lineage>
        <taxon>Bacteria</taxon>
        <taxon>Bacillati</taxon>
        <taxon>Actinomycetota</taxon>
        <taxon>Actinomycetes</taxon>
        <taxon>Streptosporangiales</taxon>
        <taxon>Thermomonosporaceae</taxon>
        <taxon>Actinomadura</taxon>
    </lineage>
</organism>
<comment type="similarity">
    <text evidence="7">Belongs to the binding-protein-dependent transport system permease family.</text>
</comment>
<feature type="transmembrane region" description="Helical" evidence="7">
    <location>
        <begin position="227"/>
        <end position="253"/>
    </location>
</feature>
<dbReference type="SUPFAM" id="SSF161098">
    <property type="entry name" value="MetI-like"/>
    <property type="match status" value="1"/>
</dbReference>
<sequence>MIGWTLRRLLLSVIVVFGAATVTFATLQLTPGDPTYAVLNNPSPPPELVAHVRHDLGFDRPVADQYTRFLGRLATGDLGRSYQLDQPVWRVITAQLGSTVELAAAGFVLALGAAVVLATATAGRRPLVRRASAALELLSVSTPSFWTGIVLLTFLSFRLHLFPATGGTGPRGLALPAITLALGIAGAYTQVLREGLERALDEPFALNSRARGSGETAVRLRHALRHALTPIVTMSGWTMGTLLTGAVIVESVFSRQGLGRTLATAISGHDLPLVTGIVVLAAAAFTLLNIAVDLLYRILDPRLREAAP</sequence>
<evidence type="ECO:0000256" key="1">
    <source>
        <dbReference type="ARBA" id="ARBA00004651"/>
    </source>
</evidence>
<evidence type="ECO:0000313" key="9">
    <source>
        <dbReference type="EMBL" id="TYC10514.1"/>
    </source>
</evidence>
<dbReference type="Proteomes" id="UP000322634">
    <property type="component" value="Unassembled WGS sequence"/>
</dbReference>
<keyword evidence="3" id="KW-1003">Cell membrane</keyword>
<evidence type="ECO:0000256" key="3">
    <source>
        <dbReference type="ARBA" id="ARBA00022475"/>
    </source>
</evidence>
<evidence type="ECO:0000313" key="10">
    <source>
        <dbReference type="Proteomes" id="UP000322634"/>
    </source>
</evidence>
<feature type="transmembrane region" description="Helical" evidence="7">
    <location>
        <begin position="102"/>
        <end position="122"/>
    </location>
</feature>
<evidence type="ECO:0000256" key="7">
    <source>
        <dbReference type="RuleBase" id="RU363032"/>
    </source>
</evidence>
<dbReference type="GO" id="GO:0005886">
    <property type="term" value="C:plasma membrane"/>
    <property type="evidence" value="ECO:0007669"/>
    <property type="project" value="UniProtKB-SubCell"/>
</dbReference>
<dbReference type="PANTHER" id="PTHR43163:SF6">
    <property type="entry name" value="DIPEPTIDE TRANSPORT SYSTEM PERMEASE PROTEIN DPPB-RELATED"/>
    <property type="match status" value="1"/>
</dbReference>
<keyword evidence="10" id="KW-1185">Reference proteome</keyword>
<dbReference type="EMBL" id="VSFF01000012">
    <property type="protein sequence ID" value="TYC10514.1"/>
    <property type="molecule type" value="Genomic_DNA"/>
</dbReference>
<dbReference type="InterPro" id="IPR000515">
    <property type="entry name" value="MetI-like"/>
</dbReference>
<feature type="transmembrane region" description="Helical" evidence="7">
    <location>
        <begin position="134"/>
        <end position="161"/>
    </location>
</feature>
<dbReference type="OrthoDB" id="9778910at2"/>
<feature type="transmembrane region" description="Helical" evidence="7">
    <location>
        <begin position="273"/>
        <end position="296"/>
    </location>
</feature>
<evidence type="ECO:0000259" key="8">
    <source>
        <dbReference type="PROSITE" id="PS50928"/>
    </source>
</evidence>
<evidence type="ECO:0000256" key="2">
    <source>
        <dbReference type="ARBA" id="ARBA00022448"/>
    </source>
</evidence>
<dbReference type="PANTHER" id="PTHR43163">
    <property type="entry name" value="DIPEPTIDE TRANSPORT SYSTEM PERMEASE PROTEIN DPPB-RELATED"/>
    <property type="match status" value="1"/>
</dbReference>
<dbReference type="PROSITE" id="PS50928">
    <property type="entry name" value="ABC_TM1"/>
    <property type="match status" value="1"/>
</dbReference>
<reference evidence="9 10" key="1">
    <citation type="submission" date="2019-08" db="EMBL/GenBank/DDBJ databases">
        <title>Actinomadura sp. nov. CYP1-5 isolated from mountain soil.</title>
        <authorList>
            <person name="Songsumanus A."/>
            <person name="Kuncharoen N."/>
            <person name="Kudo T."/>
            <person name="Yuki M."/>
            <person name="Igarashi Y."/>
            <person name="Tanasupawat S."/>
        </authorList>
    </citation>
    <scope>NUCLEOTIDE SEQUENCE [LARGE SCALE GENOMIC DNA]</scope>
    <source>
        <strain evidence="9 10">GKU157</strain>
    </source>
</reference>
<dbReference type="GO" id="GO:0071916">
    <property type="term" value="F:dipeptide transmembrane transporter activity"/>
    <property type="evidence" value="ECO:0007669"/>
    <property type="project" value="TreeGrafter"/>
</dbReference>
<gene>
    <name evidence="9" type="ORF">FXF65_30755</name>
</gene>
<dbReference type="Gene3D" id="1.10.3720.10">
    <property type="entry name" value="MetI-like"/>
    <property type="match status" value="1"/>
</dbReference>
<feature type="transmembrane region" description="Helical" evidence="7">
    <location>
        <begin position="173"/>
        <end position="192"/>
    </location>
</feature>
<name>A0A5D0TXP8_9ACTN</name>
<dbReference type="InterPro" id="IPR045621">
    <property type="entry name" value="BPD_transp_1_N"/>
</dbReference>
<evidence type="ECO:0000256" key="4">
    <source>
        <dbReference type="ARBA" id="ARBA00022692"/>
    </source>
</evidence>
<keyword evidence="2 7" id="KW-0813">Transport</keyword>
<evidence type="ECO:0000256" key="6">
    <source>
        <dbReference type="ARBA" id="ARBA00023136"/>
    </source>
</evidence>
<keyword evidence="6 7" id="KW-0472">Membrane</keyword>